<name>A0A1L8CP49_9PROT</name>
<keyword evidence="3" id="KW-1185">Reference proteome</keyword>
<keyword evidence="1" id="KW-0812">Transmembrane</keyword>
<evidence type="ECO:0000256" key="1">
    <source>
        <dbReference type="SAM" id="Phobius"/>
    </source>
</evidence>
<gene>
    <name evidence="2" type="ORF">MMIC_P1674</name>
</gene>
<accession>A0A1L8CP49</accession>
<evidence type="ECO:0000313" key="3">
    <source>
        <dbReference type="Proteomes" id="UP000231632"/>
    </source>
</evidence>
<feature type="transmembrane region" description="Helical" evidence="1">
    <location>
        <begin position="100"/>
        <end position="120"/>
    </location>
</feature>
<organism evidence="2 3">
    <name type="scientific">Mariprofundus micogutta</name>
    <dbReference type="NCBI Taxonomy" id="1921010"/>
    <lineage>
        <taxon>Bacteria</taxon>
        <taxon>Pseudomonadati</taxon>
        <taxon>Pseudomonadota</taxon>
        <taxon>Candidatius Mariprofundia</taxon>
        <taxon>Mariprofundales</taxon>
        <taxon>Mariprofundaceae</taxon>
        <taxon>Mariprofundus</taxon>
    </lineage>
</organism>
<keyword evidence="1" id="KW-1133">Transmembrane helix</keyword>
<evidence type="ECO:0008006" key="4">
    <source>
        <dbReference type="Google" id="ProtNLM"/>
    </source>
</evidence>
<protein>
    <recommendedName>
        <fullName evidence="4">Cobalt/nickel transport system permease protein</fullName>
    </recommendedName>
</protein>
<feature type="transmembrane region" description="Helical" evidence="1">
    <location>
        <begin position="33"/>
        <end position="50"/>
    </location>
</feature>
<dbReference type="STRING" id="1921010.MMIC_P1674"/>
<reference evidence="2 3" key="1">
    <citation type="journal article" date="2017" name="Arch. Microbiol.">
        <title>Mariprofundus micogutta sp. nov., a novel iron-oxidizing zetaproteobacterium isolated from a deep-sea hydrothermal field at the Bayonnaise knoll of the Izu-Ogasawara arc, and a description of Mariprofundales ord. nov. and Zetaproteobacteria classis nov.</title>
        <authorList>
            <person name="Makita H."/>
            <person name="Tanaka E."/>
            <person name="Mitsunobu S."/>
            <person name="Miyazaki M."/>
            <person name="Nunoura T."/>
            <person name="Uematsu K."/>
            <person name="Takaki Y."/>
            <person name="Nishi S."/>
            <person name="Shimamura S."/>
            <person name="Takai K."/>
        </authorList>
    </citation>
    <scope>NUCLEOTIDE SEQUENCE [LARGE SCALE GENOMIC DNA]</scope>
    <source>
        <strain evidence="2 3">ET2</strain>
    </source>
</reference>
<dbReference type="EMBL" id="BDFD01000014">
    <property type="protein sequence ID" value="GAV20701.1"/>
    <property type="molecule type" value="Genomic_DNA"/>
</dbReference>
<feature type="transmembrane region" description="Helical" evidence="1">
    <location>
        <begin position="62"/>
        <end position="80"/>
    </location>
</feature>
<dbReference type="OrthoDB" id="9984177at2"/>
<evidence type="ECO:0000313" key="2">
    <source>
        <dbReference type="EMBL" id="GAV20701.1"/>
    </source>
</evidence>
<feature type="transmembrane region" description="Helical" evidence="1">
    <location>
        <begin position="220"/>
        <end position="238"/>
    </location>
</feature>
<dbReference type="RefSeq" id="WP_143144924.1">
    <property type="nucleotide sequence ID" value="NZ_BDFD01000014.1"/>
</dbReference>
<proteinExistence type="predicted"/>
<comment type="caution">
    <text evidence="2">The sequence shown here is derived from an EMBL/GenBank/DDBJ whole genome shotgun (WGS) entry which is preliminary data.</text>
</comment>
<dbReference type="AlphaFoldDB" id="A0A1L8CP49"/>
<feature type="transmembrane region" description="Helical" evidence="1">
    <location>
        <begin position="7"/>
        <end position="27"/>
    </location>
</feature>
<keyword evidence="1" id="KW-0472">Membrane</keyword>
<dbReference type="Proteomes" id="UP000231632">
    <property type="component" value="Unassembled WGS sequence"/>
</dbReference>
<sequence>MNFSHLFYASFAWIRFLVCLLFLLLSITTTDTLLTLLLISVAALLIRGLDGVWQNLIHMLRLLRWFVLPILLLHLLFSHGELIFPGSGLPFTWQGIGQGLWLSIHLVCIFIVAMLMFRALNISEWNRLLLSLPLVGKYLPVYLMMLTPMRQQIHIVLNQLKQQWMLRRDWSKLPLLLLTSFRLALSCSRDQAACLWLRWPQTRYELAMYNKHSVSAPHRLAMNAIFLMVAIIACGIVLL</sequence>